<feature type="modified residue" description="4-aspartylphosphate" evidence="6">
    <location>
        <position position="1147"/>
    </location>
</feature>
<dbReference type="InterPro" id="IPR036097">
    <property type="entry name" value="HisK_dim/P_sf"/>
</dbReference>
<evidence type="ECO:0000256" key="5">
    <source>
        <dbReference type="ARBA" id="ARBA00023163"/>
    </source>
</evidence>
<dbReference type="InterPro" id="IPR011123">
    <property type="entry name" value="Y_Y_Y"/>
</dbReference>
<dbReference type="InterPro" id="IPR005467">
    <property type="entry name" value="His_kinase_dom"/>
</dbReference>
<organism evidence="11 12">
    <name type="scientific">Bacteroides salyersiae</name>
    <dbReference type="NCBI Taxonomy" id="291644"/>
    <lineage>
        <taxon>Bacteria</taxon>
        <taxon>Pseudomonadati</taxon>
        <taxon>Bacteroidota</taxon>
        <taxon>Bacteroidia</taxon>
        <taxon>Bacteroidales</taxon>
        <taxon>Bacteroidaceae</taxon>
        <taxon>Bacteroides</taxon>
    </lineage>
</organism>
<dbReference type="CDD" id="cd00082">
    <property type="entry name" value="HisKA"/>
    <property type="match status" value="1"/>
</dbReference>
<dbReference type="CDD" id="cd17574">
    <property type="entry name" value="REC_OmpR"/>
    <property type="match status" value="1"/>
</dbReference>
<dbReference type="InterPro" id="IPR036890">
    <property type="entry name" value="HATPase_C_sf"/>
</dbReference>
<dbReference type="Gene3D" id="2.60.40.10">
    <property type="entry name" value="Immunoglobulins"/>
    <property type="match status" value="1"/>
</dbReference>
<dbReference type="InterPro" id="IPR011006">
    <property type="entry name" value="CheY-like_superfamily"/>
</dbReference>
<reference evidence="11 12" key="1">
    <citation type="journal article" date="2019" name="Nat. Med.">
        <title>A library of human gut bacterial isolates paired with longitudinal multiomics data enables mechanistic microbiome research.</title>
        <authorList>
            <person name="Poyet M."/>
            <person name="Groussin M."/>
            <person name="Gibbons S.M."/>
            <person name="Avila-Pacheco J."/>
            <person name="Jiang X."/>
            <person name="Kearney S.M."/>
            <person name="Perrotta A.R."/>
            <person name="Berdy B."/>
            <person name="Zhao S."/>
            <person name="Lieberman T.D."/>
            <person name="Swanson P.K."/>
            <person name="Smith M."/>
            <person name="Roesemann S."/>
            <person name="Alexander J.E."/>
            <person name="Rich S.A."/>
            <person name="Livny J."/>
            <person name="Vlamakis H."/>
            <person name="Clish C."/>
            <person name="Bullock K."/>
            <person name="Deik A."/>
            <person name="Scott J."/>
            <person name="Pierce K.A."/>
            <person name="Xavier R.J."/>
            <person name="Alm E.J."/>
        </authorList>
    </citation>
    <scope>NUCLEOTIDE SEQUENCE [LARGE SCALE GENOMIC DNA]</scope>
    <source>
        <strain evidence="11 12">BIOML-A10</strain>
    </source>
</reference>
<protein>
    <recommendedName>
        <fullName evidence="2">histidine kinase</fullName>
        <ecNumber evidence="2">2.7.13.3</ecNumber>
    </recommendedName>
</protein>
<dbReference type="Proteomes" id="UP000422221">
    <property type="component" value="Unassembled WGS sequence"/>
</dbReference>
<dbReference type="SUPFAM" id="SSF50998">
    <property type="entry name" value="Quinoprotein alcohol dehydrogenase-like"/>
    <property type="match status" value="1"/>
</dbReference>
<dbReference type="InterPro" id="IPR003594">
    <property type="entry name" value="HATPase_dom"/>
</dbReference>
<dbReference type="SMART" id="SM00448">
    <property type="entry name" value="REC"/>
    <property type="match status" value="1"/>
</dbReference>
<name>A0A7J4XIK1_9BACE</name>
<dbReference type="PANTHER" id="PTHR43547:SF2">
    <property type="entry name" value="HYBRID SIGNAL TRANSDUCTION HISTIDINE KINASE C"/>
    <property type="match status" value="1"/>
</dbReference>
<feature type="domain" description="Response regulatory" evidence="10">
    <location>
        <begin position="1099"/>
        <end position="1214"/>
    </location>
</feature>
<evidence type="ECO:0000256" key="1">
    <source>
        <dbReference type="ARBA" id="ARBA00000085"/>
    </source>
</evidence>
<dbReference type="SMART" id="SM00342">
    <property type="entry name" value="HTH_ARAC"/>
    <property type="match status" value="1"/>
</dbReference>
<keyword evidence="5" id="KW-0804">Transcription</keyword>
<dbReference type="InterPro" id="IPR018060">
    <property type="entry name" value="HTH_AraC"/>
</dbReference>
<dbReference type="Pfam" id="PF12833">
    <property type="entry name" value="HTH_18"/>
    <property type="match status" value="1"/>
</dbReference>
<dbReference type="Pfam" id="PF07495">
    <property type="entry name" value="Y_Y_Y"/>
    <property type="match status" value="1"/>
</dbReference>
<dbReference type="EC" id="2.7.13.3" evidence="2"/>
<evidence type="ECO:0000259" key="8">
    <source>
        <dbReference type="PROSITE" id="PS01124"/>
    </source>
</evidence>
<evidence type="ECO:0000259" key="9">
    <source>
        <dbReference type="PROSITE" id="PS50109"/>
    </source>
</evidence>
<dbReference type="GO" id="GO:0000155">
    <property type="term" value="F:phosphorelay sensor kinase activity"/>
    <property type="evidence" value="ECO:0007669"/>
    <property type="project" value="InterPro"/>
</dbReference>
<gene>
    <name evidence="11" type="ORF">F3F73_11495</name>
</gene>
<comment type="catalytic activity">
    <reaction evidence="1">
        <text>ATP + protein L-histidine = ADP + protein N-phospho-L-histidine.</text>
        <dbReference type="EC" id="2.7.13.3"/>
    </reaction>
</comment>
<dbReference type="Pfam" id="PF02518">
    <property type="entry name" value="HATPase_c"/>
    <property type="match status" value="1"/>
</dbReference>
<keyword evidence="7" id="KW-1133">Transmembrane helix</keyword>
<dbReference type="EMBL" id="VWMK01000010">
    <property type="protein sequence ID" value="KAA3765193.1"/>
    <property type="molecule type" value="Genomic_DNA"/>
</dbReference>
<evidence type="ECO:0000313" key="11">
    <source>
        <dbReference type="EMBL" id="KAA3765193.1"/>
    </source>
</evidence>
<proteinExistence type="predicted"/>
<dbReference type="RefSeq" id="WP_130059080.1">
    <property type="nucleotide sequence ID" value="NZ_JADNPJ010000006.1"/>
</dbReference>
<keyword evidence="3 6" id="KW-0597">Phosphoprotein</keyword>
<dbReference type="GO" id="GO:0003700">
    <property type="term" value="F:DNA-binding transcription factor activity"/>
    <property type="evidence" value="ECO:0007669"/>
    <property type="project" value="InterPro"/>
</dbReference>
<keyword evidence="4" id="KW-0805">Transcription regulation</keyword>
<evidence type="ECO:0000256" key="6">
    <source>
        <dbReference type="PROSITE-ProRule" id="PRU00169"/>
    </source>
</evidence>
<feature type="transmembrane region" description="Helical" evidence="7">
    <location>
        <begin position="778"/>
        <end position="803"/>
    </location>
</feature>
<keyword evidence="7" id="KW-0812">Transmembrane</keyword>
<dbReference type="SUPFAM" id="SSF101898">
    <property type="entry name" value="NHL repeat"/>
    <property type="match status" value="1"/>
</dbReference>
<evidence type="ECO:0000259" key="10">
    <source>
        <dbReference type="PROSITE" id="PS50110"/>
    </source>
</evidence>
<evidence type="ECO:0000256" key="4">
    <source>
        <dbReference type="ARBA" id="ARBA00023015"/>
    </source>
</evidence>
<dbReference type="Gene3D" id="2.130.10.10">
    <property type="entry name" value="YVTN repeat-like/Quinoprotein amine dehydrogenase"/>
    <property type="match status" value="2"/>
</dbReference>
<dbReference type="SUPFAM" id="SSF55874">
    <property type="entry name" value="ATPase domain of HSP90 chaperone/DNA topoisomerase II/histidine kinase"/>
    <property type="match status" value="1"/>
</dbReference>
<dbReference type="Gene3D" id="3.30.565.10">
    <property type="entry name" value="Histidine kinase-like ATPase, C-terminal domain"/>
    <property type="match status" value="1"/>
</dbReference>
<dbReference type="InterPro" id="IPR015943">
    <property type="entry name" value="WD40/YVTN_repeat-like_dom_sf"/>
</dbReference>
<evidence type="ECO:0000256" key="3">
    <source>
        <dbReference type="ARBA" id="ARBA00022553"/>
    </source>
</evidence>
<dbReference type="SUPFAM" id="SSF52172">
    <property type="entry name" value="CheY-like"/>
    <property type="match status" value="1"/>
</dbReference>
<dbReference type="Gene3D" id="3.40.50.2300">
    <property type="match status" value="1"/>
</dbReference>
<accession>A0A7J4XIK1</accession>
<dbReference type="GO" id="GO:0043565">
    <property type="term" value="F:sequence-specific DNA binding"/>
    <property type="evidence" value="ECO:0007669"/>
    <property type="project" value="InterPro"/>
</dbReference>
<comment type="caution">
    <text evidence="11">The sequence shown here is derived from an EMBL/GenBank/DDBJ whole genome shotgun (WGS) entry which is preliminary data.</text>
</comment>
<evidence type="ECO:0000313" key="12">
    <source>
        <dbReference type="Proteomes" id="UP000422221"/>
    </source>
</evidence>
<dbReference type="Gene3D" id="1.10.10.60">
    <property type="entry name" value="Homeodomain-like"/>
    <property type="match status" value="1"/>
</dbReference>
<dbReference type="PROSITE" id="PS50109">
    <property type="entry name" value="HIS_KIN"/>
    <property type="match status" value="1"/>
</dbReference>
<dbReference type="PANTHER" id="PTHR43547">
    <property type="entry name" value="TWO-COMPONENT HISTIDINE KINASE"/>
    <property type="match status" value="1"/>
</dbReference>
<evidence type="ECO:0000256" key="2">
    <source>
        <dbReference type="ARBA" id="ARBA00012438"/>
    </source>
</evidence>
<feature type="domain" description="HTH araC/xylS-type" evidence="8">
    <location>
        <begin position="1248"/>
        <end position="1347"/>
    </location>
</feature>
<dbReference type="Gene3D" id="1.10.287.130">
    <property type="match status" value="1"/>
</dbReference>
<dbReference type="Pfam" id="PF00072">
    <property type="entry name" value="Response_reg"/>
    <property type="match status" value="1"/>
</dbReference>
<dbReference type="InterPro" id="IPR001789">
    <property type="entry name" value="Sig_transdc_resp-reg_receiver"/>
</dbReference>
<dbReference type="SMART" id="SM00387">
    <property type="entry name" value="HATPase_c"/>
    <property type="match status" value="1"/>
</dbReference>
<dbReference type="SMART" id="SM00388">
    <property type="entry name" value="HisKA"/>
    <property type="match status" value="1"/>
</dbReference>
<dbReference type="Pfam" id="PF00512">
    <property type="entry name" value="HisKA"/>
    <property type="match status" value="1"/>
</dbReference>
<dbReference type="InterPro" id="IPR013783">
    <property type="entry name" value="Ig-like_fold"/>
</dbReference>
<feature type="domain" description="Histidine kinase" evidence="9">
    <location>
        <begin position="836"/>
        <end position="1056"/>
    </location>
</feature>
<dbReference type="PROSITE" id="PS50110">
    <property type="entry name" value="RESPONSE_REGULATORY"/>
    <property type="match status" value="1"/>
</dbReference>
<dbReference type="InterPro" id="IPR011047">
    <property type="entry name" value="Quinoprotein_ADH-like_sf"/>
</dbReference>
<evidence type="ECO:0000256" key="7">
    <source>
        <dbReference type="SAM" id="Phobius"/>
    </source>
</evidence>
<keyword evidence="7" id="KW-0472">Membrane</keyword>
<sequence length="1353" mass="155529">MRKVLITILLLSLFVVKQAFASFSLLDLASLNGQLSNNAILCIHQDLYGFMWFGTYDGLNLYDGKKVTTFRYEINNPNSLSGNTIHNIQSADDGYLWISTQRGLNKFSLKERQAVETYVQYKRVDLIAVDKKGNSWMINKDNYILFYDSSIKKMWEIPAEGIRLSEIRSMFADKSGRICLILKDARLQYLTLTCKVTRKDIPYALSISEVNFHNEEIIQVFYEDEQVYFIDKYHNLFVYDSFKQMKILLRNISDMVSQYGLVSSLRLFQNEVYLAFMHSGLLKFDASTHDKKPELINMTVGIFGLMKDRFQEAMWVGTDGLGVELYCSEKNNFGNILLSNLPFVAKRPVRAFYTDEENTLWIGTKGDGIIRIKDYALFKNSKIPVENIQHFVDMHENPVYSFVRSRFNKNDLWIGTDGNLSYYSYKEKKMYPVKDHSNLVPAVANVHSFCEVNDSTLWLSSRGLYKVTIDKSKHPYEIKRKECYPFLRDNVWVNDEFYSMIYNGDSILFLGSRGGYGVNRFNINDSTSSSILMNMAIGDVISLYIDEDSTLYVGTSSGLIQVLGGEDKTKDKIKQFTREDGILNDMIHGILEDNFGIIWLSTSKGLVKYNPQNGAFFNVRSLHIGVSEFSDDAYWKCPLTGRLFFGGVNGLVWIEPEIEQTITTYEPDLLFTELDCSGDKQTLYEYNENTDKVLKLRSDQNTFQLTFATLDYINGDNYDYFYLLDNYDNQWVSLKKENKIRFTNLPPGDYTLKVKYRNDVVSADDKVYSLRVTVLPPWYLSPLAYLIYSFLFVVSLVLVILYVRRKFVQKQQALARRIKEEQKEKMYESKLNFFANVTHELYTPLTLINGAVDQIRKGEINQNTRKYLSVLHNNVLSLNELIQEILDVRKIEEADINLSVLKNICLSEIFDKLLTSFSVLAGQNSIEFITSVPDNLYWNTDSKGFRKIISNLLSNALKYTPVGGYVKLTVTVENNILKIVVRNSGKGIEPSKLSSIFDRNCILEETDVNANNQMTARNGLGLYICYSIVKMLKGEITVNSVVNEFTEFVITLPNQVQNEIPNTNEQPIVKVSVNLVEEDNTEKVSKIDINSVVEASVPHVLIVDDNKDIVELVADLLSPYCQTLKAFSVKEALGLLKKQTPSLVITDIMMPEIDGFSFIRMLREDKYCKRLPIIALSAKTDNLDQVKGYELGVDAYITKPFSSDVLISVVCRFLTNKVEMKNYYDSVDSSFEYIHGKLLHQKDKKFIEDVLDIIKENISNSELGPELIANQMKTSTRNLYRQMKKIIEISPTELVKDYKLSYAAKLLITTNLSVKEIIYKIGITNKSYFYNEFFKKYQLSPKQYKGMKAESEE</sequence>
<dbReference type="InterPro" id="IPR009057">
    <property type="entry name" value="Homeodomain-like_sf"/>
</dbReference>
<dbReference type="InterPro" id="IPR003661">
    <property type="entry name" value="HisK_dim/P_dom"/>
</dbReference>
<dbReference type="SUPFAM" id="SSF47384">
    <property type="entry name" value="Homodimeric domain of signal transducing histidine kinase"/>
    <property type="match status" value="1"/>
</dbReference>
<dbReference type="PROSITE" id="PS01124">
    <property type="entry name" value="HTH_ARAC_FAMILY_2"/>
    <property type="match status" value="1"/>
</dbReference>
<dbReference type="SUPFAM" id="SSF46689">
    <property type="entry name" value="Homeodomain-like"/>
    <property type="match status" value="1"/>
</dbReference>